<dbReference type="AlphaFoldDB" id="D8TAP8"/>
<dbReference type="HOGENOM" id="CLU_417040_0_0_1"/>
<keyword evidence="3" id="KW-1185">Reference proteome</keyword>
<feature type="compositionally biased region" description="Basic and acidic residues" evidence="1">
    <location>
        <begin position="35"/>
        <end position="44"/>
    </location>
</feature>
<dbReference type="InParanoid" id="D8TAP8"/>
<gene>
    <name evidence="2" type="ORF">SELMODRAFT_448855</name>
</gene>
<feature type="compositionally biased region" description="Basic residues" evidence="1">
    <location>
        <begin position="430"/>
        <end position="439"/>
    </location>
</feature>
<dbReference type="PANTHER" id="PTHR31865:SF3">
    <property type="entry name" value="PHOSPHODIESTERASE EPSILON-1, PUTATIVE (DUF1685)-RELATED"/>
    <property type="match status" value="1"/>
</dbReference>
<accession>D8TAP8</accession>
<dbReference type="KEGG" id="smo:SELMODRAFT_448855"/>
<protein>
    <submittedName>
        <fullName evidence="2">Uncharacterized protein</fullName>
    </submittedName>
</protein>
<feature type="region of interest" description="Disordered" evidence="1">
    <location>
        <begin position="542"/>
        <end position="578"/>
    </location>
</feature>
<dbReference type="Gramene" id="EFJ06245">
    <property type="protein sequence ID" value="EFJ06245"/>
    <property type="gene ID" value="SELMODRAFT_448855"/>
</dbReference>
<evidence type="ECO:0000256" key="1">
    <source>
        <dbReference type="SAM" id="MobiDB-lite"/>
    </source>
</evidence>
<feature type="region of interest" description="Disordered" evidence="1">
    <location>
        <begin position="136"/>
        <end position="167"/>
    </location>
</feature>
<dbReference type="Proteomes" id="UP000001514">
    <property type="component" value="Unassembled WGS sequence"/>
</dbReference>
<feature type="region of interest" description="Disordered" evidence="1">
    <location>
        <begin position="35"/>
        <end position="60"/>
    </location>
</feature>
<proteinExistence type="predicted"/>
<dbReference type="PANTHER" id="PTHR31865">
    <property type="entry name" value="OSJNBA0071G03.3 PROTEIN"/>
    <property type="match status" value="1"/>
</dbReference>
<feature type="compositionally biased region" description="Acidic residues" evidence="1">
    <location>
        <begin position="51"/>
        <end position="60"/>
    </location>
</feature>
<feature type="compositionally biased region" description="Basic and acidic residues" evidence="1">
    <location>
        <begin position="156"/>
        <end position="167"/>
    </location>
</feature>
<evidence type="ECO:0000313" key="2">
    <source>
        <dbReference type="EMBL" id="EFJ06245.1"/>
    </source>
</evidence>
<feature type="compositionally biased region" description="Polar residues" evidence="1">
    <location>
        <begin position="143"/>
        <end position="155"/>
    </location>
</feature>
<reference evidence="2 3" key="1">
    <citation type="journal article" date="2011" name="Science">
        <title>The Selaginella genome identifies genetic changes associated with the evolution of vascular plants.</title>
        <authorList>
            <person name="Banks J.A."/>
            <person name="Nishiyama T."/>
            <person name="Hasebe M."/>
            <person name="Bowman J.L."/>
            <person name="Gribskov M."/>
            <person name="dePamphilis C."/>
            <person name="Albert V.A."/>
            <person name="Aono N."/>
            <person name="Aoyama T."/>
            <person name="Ambrose B.A."/>
            <person name="Ashton N.W."/>
            <person name="Axtell M.J."/>
            <person name="Barker E."/>
            <person name="Barker M.S."/>
            <person name="Bennetzen J.L."/>
            <person name="Bonawitz N.D."/>
            <person name="Chapple C."/>
            <person name="Cheng C."/>
            <person name="Correa L.G."/>
            <person name="Dacre M."/>
            <person name="DeBarry J."/>
            <person name="Dreyer I."/>
            <person name="Elias M."/>
            <person name="Engstrom E.M."/>
            <person name="Estelle M."/>
            <person name="Feng L."/>
            <person name="Finet C."/>
            <person name="Floyd S.K."/>
            <person name="Frommer W.B."/>
            <person name="Fujita T."/>
            <person name="Gramzow L."/>
            <person name="Gutensohn M."/>
            <person name="Harholt J."/>
            <person name="Hattori M."/>
            <person name="Heyl A."/>
            <person name="Hirai T."/>
            <person name="Hiwatashi Y."/>
            <person name="Ishikawa M."/>
            <person name="Iwata M."/>
            <person name="Karol K.G."/>
            <person name="Koehler B."/>
            <person name="Kolukisaoglu U."/>
            <person name="Kubo M."/>
            <person name="Kurata T."/>
            <person name="Lalonde S."/>
            <person name="Li K."/>
            <person name="Li Y."/>
            <person name="Litt A."/>
            <person name="Lyons E."/>
            <person name="Manning G."/>
            <person name="Maruyama T."/>
            <person name="Michael T.P."/>
            <person name="Mikami K."/>
            <person name="Miyazaki S."/>
            <person name="Morinaga S."/>
            <person name="Murata T."/>
            <person name="Mueller-Roeber B."/>
            <person name="Nelson D.R."/>
            <person name="Obara M."/>
            <person name="Oguri Y."/>
            <person name="Olmstead R.G."/>
            <person name="Onodera N."/>
            <person name="Petersen B.L."/>
            <person name="Pils B."/>
            <person name="Prigge M."/>
            <person name="Rensing S.A."/>
            <person name="Riano-Pachon D.M."/>
            <person name="Roberts A.W."/>
            <person name="Sato Y."/>
            <person name="Scheller H.V."/>
            <person name="Schulz B."/>
            <person name="Schulz C."/>
            <person name="Shakirov E.V."/>
            <person name="Shibagaki N."/>
            <person name="Shinohara N."/>
            <person name="Shippen D.E."/>
            <person name="Soerensen I."/>
            <person name="Sotooka R."/>
            <person name="Sugimoto N."/>
            <person name="Sugita M."/>
            <person name="Sumikawa N."/>
            <person name="Tanurdzic M."/>
            <person name="Theissen G."/>
            <person name="Ulvskov P."/>
            <person name="Wakazuki S."/>
            <person name="Weng J.K."/>
            <person name="Willats W.W."/>
            <person name="Wipf D."/>
            <person name="Wolf P.G."/>
            <person name="Yang L."/>
            <person name="Zimmer A.D."/>
            <person name="Zhu Q."/>
            <person name="Mitros T."/>
            <person name="Hellsten U."/>
            <person name="Loque D."/>
            <person name="Otillar R."/>
            <person name="Salamov A."/>
            <person name="Schmutz J."/>
            <person name="Shapiro H."/>
            <person name="Lindquist E."/>
            <person name="Lucas S."/>
            <person name="Rokhsar D."/>
            <person name="Grigoriev I.V."/>
        </authorList>
    </citation>
    <scope>NUCLEOTIDE SEQUENCE [LARGE SCALE GENOMIC DNA]</scope>
</reference>
<feature type="compositionally biased region" description="Basic and acidic residues" evidence="1">
    <location>
        <begin position="545"/>
        <end position="569"/>
    </location>
</feature>
<sequence length="658" mass="74105">MSAGVGIPGPWSLESQPISSGFLAVPGNRGARFDARVERSRHYDIPSSDSESGDDLDDIGDDFLDESGDFIDHGSGAGIESCGSNISSPIEICPKTEGATRILRQKSRRCAAEQSREEAWERRRLIEELKSSSSEHSSKLIARSNSDCGPQQPSLHSDEDLGDCPRSRSLTEEDFEELRGCIDLGFRFNAEKEDPMLCNTLPALEVCYAANRQLQDLHSPSGSSDSCSSWQVASPAFLCRALKARPSNRSSTLEVWRGAPTSEREAQALGSCRGLHFQAIVLAASYRDFHNDTKILVALSKQCDILPPRTLKSITKLYRMFFARSLAALFNPIHANAAVTIAGSRVLTEILREFQVLSSEALWKHASARGISSVERMELVIQWMAERGQIRIVPASDLGLPGVSKLHMLPDAPFSRWKSEDSPGDCAQRRQIRKQKKRRFLGEDDRSRRMLFPSTARRMRHFRPRVALGDTETFTRLVTDILREHEMVTVDECWGHLQERVEHGELKSKRHMRRLLQWMGDMQILRRESVRSGGPPVLLLWDAPPIHKERQPDPDLSREQRGSRSREWESPSLAASGKFVNNRQAQDDKLAPSNLIASPLPARWIEFEATREGHSQMLLERANWYESIRTVEAEIKVLIVGQCRKGKVKNKRPPPKFC</sequence>
<organism evidence="3">
    <name type="scientific">Selaginella moellendorffii</name>
    <name type="common">Spikemoss</name>
    <dbReference type="NCBI Taxonomy" id="88036"/>
    <lineage>
        <taxon>Eukaryota</taxon>
        <taxon>Viridiplantae</taxon>
        <taxon>Streptophyta</taxon>
        <taxon>Embryophyta</taxon>
        <taxon>Tracheophyta</taxon>
        <taxon>Lycopodiopsida</taxon>
        <taxon>Selaginellales</taxon>
        <taxon>Selaginellaceae</taxon>
        <taxon>Selaginella</taxon>
    </lineage>
</organism>
<feature type="region of interest" description="Disordered" evidence="1">
    <location>
        <begin position="417"/>
        <end position="439"/>
    </location>
</feature>
<name>D8TAP8_SELML</name>
<evidence type="ECO:0000313" key="3">
    <source>
        <dbReference type="Proteomes" id="UP000001514"/>
    </source>
</evidence>
<dbReference type="EMBL" id="GL377704">
    <property type="protein sequence ID" value="EFJ06245.1"/>
    <property type="molecule type" value="Genomic_DNA"/>
</dbReference>
<dbReference type="eggNOG" id="KOG4197">
    <property type="taxonomic scope" value="Eukaryota"/>
</dbReference>
<dbReference type="Pfam" id="PF07939">
    <property type="entry name" value="DUF1685"/>
    <property type="match status" value="1"/>
</dbReference>
<dbReference type="InterPro" id="IPR012881">
    <property type="entry name" value="DUF1685"/>
</dbReference>